<proteinExistence type="inferred from homology"/>
<dbReference type="PANTHER" id="PTHR43725">
    <property type="entry name" value="UDP-GLUCOSE 4-EPIMERASE"/>
    <property type="match status" value="1"/>
</dbReference>
<evidence type="ECO:0000256" key="9">
    <source>
        <dbReference type="ARBA" id="ARBA00023235"/>
    </source>
</evidence>
<dbReference type="Gene3D" id="3.40.50.720">
    <property type="entry name" value="NAD(P)-binding Rossmann-like Domain"/>
    <property type="match status" value="1"/>
</dbReference>
<dbReference type="AlphaFoldDB" id="A0A6P1MK88"/>
<name>A0A6P1MK88_9FIRM</name>
<dbReference type="RefSeq" id="WP_162361816.1">
    <property type="nucleotide sequence ID" value="NZ_CP047591.1"/>
</dbReference>
<accession>A0A6P1MK88</accession>
<dbReference type="InterPro" id="IPR005886">
    <property type="entry name" value="UDP_G4E"/>
</dbReference>
<evidence type="ECO:0000256" key="11">
    <source>
        <dbReference type="RuleBase" id="RU366046"/>
    </source>
</evidence>
<keyword evidence="7 11" id="KW-0520">NAD</keyword>
<evidence type="ECO:0000256" key="3">
    <source>
        <dbReference type="ARBA" id="ARBA00004947"/>
    </source>
</evidence>
<comment type="catalytic activity">
    <reaction evidence="1 11">
        <text>UDP-alpha-D-glucose = UDP-alpha-D-galactose</text>
        <dbReference type="Rhea" id="RHEA:22168"/>
        <dbReference type="ChEBI" id="CHEBI:58885"/>
        <dbReference type="ChEBI" id="CHEBI:66914"/>
        <dbReference type="EC" id="5.1.3.2"/>
    </reaction>
</comment>
<feature type="domain" description="NAD-dependent epimerase/dehydratase" evidence="12">
    <location>
        <begin position="3"/>
        <end position="238"/>
    </location>
</feature>
<dbReference type="EC" id="5.1.3.2" evidence="5 11"/>
<comment type="cofactor">
    <cofactor evidence="2 11">
        <name>NAD(+)</name>
        <dbReference type="ChEBI" id="CHEBI:57540"/>
    </cofactor>
</comment>
<evidence type="ECO:0000313" key="13">
    <source>
        <dbReference type="EMBL" id="QHI72046.1"/>
    </source>
</evidence>
<dbReference type="Gene3D" id="3.90.25.10">
    <property type="entry name" value="UDP-galactose 4-epimerase, domain 1"/>
    <property type="match status" value="1"/>
</dbReference>
<sequence length="350" mass="38560">MKIMVTGGAGYIGSHTVSALQEKGYEVVIYDNLSTGHKWAVRNCELVIGDLGNTKQLESVFDSHQISAVVHFAASSLVGESVSNPAKYYENNVIGSKRLFDVMLAKGVSKLVFSSTCATYGLPEVVPITENEKQSPINSYGWTKFMIERIMQDYGQAYGLNSIALRYFNAAGSAYEAGLGEAHSPESHVIPLLLETVTGKRDVFSLFGQDYNTEDGSCIRDYIHVKDLASAHILALERLLKNDSILEENCKSQDLTGFDCFNLGTGEGVSVLQLISTIEKVTGKNVPVRVCERREGDPPVLVAENRKAVKLLGWKPVYSDMENIIQSAYKWETMKAFCMGDMDQIANKIL</sequence>
<evidence type="ECO:0000313" key="14">
    <source>
        <dbReference type="Proteomes" id="UP000463883"/>
    </source>
</evidence>
<evidence type="ECO:0000256" key="8">
    <source>
        <dbReference type="ARBA" id="ARBA00023144"/>
    </source>
</evidence>
<dbReference type="EMBL" id="CP047591">
    <property type="protein sequence ID" value="QHI72046.1"/>
    <property type="molecule type" value="Genomic_DNA"/>
</dbReference>
<dbReference type="GO" id="GO:0033499">
    <property type="term" value="P:galactose catabolic process via UDP-galactose, Leloir pathway"/>
    <property type="evidence" value="ECO:0007669"/>
    <property type="project" value="TreeGrafter"/>
</dbReference>
<dbReference type="InterPro" id="IPR001509">
    <property type="entry name" value="Epimerase_deHydtase"/>
</dbReference>
<keyword evidence="10 11" id="KW-0119">Carbohydrate metabolism</keyword>
<evidence type="ECO:0000259" key="12">
    <source>
        <dbReference type="Pfam" id="PF01370"/>
    </source>
</evidence>
<dbReference type="PANTHER" id="PTHR43725:SF53">
    <property type="entry name" value="UDP-ARABINOSE 4-EPIMERASE 1"/>
    <property type="match status" value="1"/>
</dbReference>
<dbReference type="NCBIfam" id="TIGR01179">
    <property type="entry name" value="galE"/>
    <property type="match status" value="1"/>
</dbReference>
<dbReference type="UniPathway" id="UPA00214"/>
<dbReference type="Pfam" id="PF01370">
    <property type="entry name" value="Epimerase"/>
    <property type="match status" value="1"/>
</dbReference>
<evidence type="ECO:0000256" key="4">
    <source>
        <dbReference type="ARBA" id="ARBA00007637"/>
    </source>
</evidence>
<keyword evidence="9 11" id="KW-0413">Isomerase</keyword>
<keyword evidence="14" id="KW-1185">Reference proteome</keyword>
<dbReference type="Proteomes" id="UP000463883">
    <property type="component" value="Chromosome"/>
</dbReference>
<comment type="pathway">
    <text evidence="3 11">Carbohydrate metabolism; galactose metabolism.</text>
</comment>
<evidence type="ECO:0000256" key="7">
    <source>
        <dbReference type="ARBA" id="ARBA00023027"/>
    </source>
</evidence>
<evidence type="ECO:0000256" key="1">
    <source>
        <dbReference type="ARBA" id="ARBA00000083"/>
    </source>
</evidence>
<comment type="similarity">
    <text evidence="4 11">Belongs to the NAD(P)-dependent epimerase/dehydratase family.</text>
</comment>
<dbReference type="InterPro" id="IPR036291">
    <property type="entry name" value="NAD(P)-bd_dom_sf"/>
</dbReference>
<reference evidence="13 14" key="1">
    <citation type="submission" date="2020-01" db="EMBL/GenBank/DDBJ databases">
        <title>Genomic analysis of Aminipila sp. CBA3637.</title>
        <authorList>
            <person name="Kim Y.B."/>
            <person name="Roh S.W."/>
        </authorList>
    </citation>
    <scope>NUCLEOTIDE SEQUENCE [LARGE SCALE GENOMIC DNA]</scope>
    <source>
        <strain evidence="13 14">CBA3637</strain>
    </source>
</reference>
<dbReference type="CDD" id="cd05247">
    <property type="entry name" value="UDP_G4E_1_SDR_e"/>
    <property type="match status" value="1"/>
</dbReference>
<comment type="subunit">
    <text evidence="11">Homodimer.</text>
</comment>
<evidence type="ECO:0000256" key="6">
    <source>
        <dbReference type="ARBA" id="ARBA00018569"/>
    </source>
</evidence>
<keyword evidence="8" id="KW-0299">Galactose metabolism</keyword>
<gene>
    <name evidence="13" type="primary">galE</name>
    <name evidence="13" type="ORF">Ami3637_06230</name>
</gene>
<evidence type="ECO:0000256" key="5">
    <source>
        <dbReference type="ARBA" id="ARBA00013189"/>
    </source>
</evidence>
<organism evidence="13 14">
    <name type="scientific">Aminipila terrae</name>
    <dbReference type="NCBI Taxonomy" id="2697030"/>
    <lineage>
        <taxon>Bacteria</taxon>
        <taxon>Bacillati</taxon>
        <taxon>Bacillota</taxon>
        <taxon>Clostridia</taxon>
        <taxon>Peptostreptococcales</taxon>
        <taxon>Anaerovoracaceae</taxon>
        <taxon>Aminipila</taxon>
    </lineage>
</organism>
<dbReference type="KEGG" id="amic:Ami3637_06230"/>
<protein>
    <recommendedName>
        <fullName evidence="6 11">UDP-glucose 4-epimerase</fullName>
        <ecNumber evidence="5 11">5.1.3.2</ecNumber>
    </recommendedName>
</protein>
<dbReference type="SUPFAM" id="SSF51735">
    <property type="entry name" value="NAD(P)-binding Rossmann-fold domains"/>
    <property type="match status" value="1"/>
</dbReference>
<evidence type="ECO:0000256" key="10">
    <source>
        <dbReference type="ARBA" id="ARBA00023277"/>
    </source>
</evidence>
<evidence type="ECO:0000256" key="2">
    <source>
        <dbReference type="ARBA" id="ARBA00001911"/>
    </source>
</evidence>
<dbReference type="GO" id="GO:0003978">
    <property type="term" value="F:UDP-glucose 4-epimerase activity"/>
    <property type="evidence" value="ECO:0007669"/>
    <property type="project" value="UniProtKB-UniRule"/>
</dbReference>